<keyword evidence="4" id="KW-1185">Reference proteome</keyword>
<evidence type="ECO:0000259" key="2">
    <source>
        <dbReference type="Pfam" id="PF20061"/>
    </source>
</evidence>
<keyword evidence="1" id="KW-1133">Transmembrane helix</keyword>
<sequence length="87" mass="10009">MSAINRFLGDSPLRVVIKLIVVSFLVGIVMATFGWSAWDVIYRIEDFFVGIWNLGFDAVYRFWGYFLLGAAVVIPGFLILRLLSYRR</sequence>
<accession>A0ABV3WQN5</accession>
<evidence type="ECO:0000256" key="1">
    <source>
        <dbReference type="SAM" id="Phobius"/>
    </source>
</evidence>
<feature type="transmembrane region" description="Helical" evidence="1">
    <location>
        <begin position="15"/>
        <end position="38"/>
    </location>
</feature>
<name>A0ABV3WQN5_9HYPH</name>
<dbReference type="Proteomes" id="UP001559025">
    <property type="component" value="Unassembled WGS sequence"/>
</dbReference>
<keyword evidence="1" id="KW-0472">Membrane</keyword>
<organism evidence="3 4">
    <name type="scientific">Neoaquamicrobium sediminum</name>
    <dbReference type="NCBI Taxonomy" id="1849104"/>
    <lineage>
        <taxon>Bacteria</taxon>
        <taxon>Pseudomonadati</taxon>
        <taxon>Pseudomonadota</taxon>
        <taxon>Alphaproteobacteria</taxon>
        <taxon>Hyphomicrobiales</taxon>
        <taxon>Phyllobacteriaceae</taxon>
        <taxon>Neoaquamicrobium</taxon>
    </lineage>
</organism>
<keyword evidence="1" id="KW-0812">Transmembrane</keyword>
<dbReference type="Pfam" id="PF20061">
    <property type="entry name" value="DUF6460"/>
    <property type="match status" value="1"/>
</dbReference>
<feature type="transmembrane region" description="Helical" evidence="1">
    <location>
        <begin position="62"/>
        <end position="83"/>
    </location>
</feature>
<feature type="domain" description="DUF6460" evidence="2">
    <location>
        <begin position="51"/>
        <end position="86"/>
    </location>
</feature>
<dbReference type="EMBL" id="JAZHFV010000002">
    <property type="protein sequence ID" value="MEX4006966.1"/>
    <property type="molecule type" value="Genomic_DNA"/>
</dbReference>
<protein>
    <submittedName>
        <fullName evidence="3">DUF6460 domain-containing protein</fullName>
    </submittedName>
</protein>
<evidence type="ECO:0000313" key="3">
    <source>
        <dbReference type="EMBL" id="MEX4006966.1"/>
    </source>
</evidence>
<reference evidence="3 4" key="1">
    <citation type="submission" date="2024-01" db="EMBL/GenBank/DDBJ databases">
        <title>New evidence supports the origin of RcGTA from prophage.</title>
        <authorList>
            <person name="Xu Y."/>
            <person name="Liu B."/>
            <person name="Chen F."/>
        </authorList>
    </citation>
    <scope>NUCLEOTIDE SEQUENCE [LARGE SCALE GENOMIC DNA]</scope>
    <source>
        <strain evidence="3 4">CBW1107-2</strain>
    </source>
</reference>
<dbReference type="InterPro" id="IPR045594">
    <property type="entry name" value="DUF6460"/>
</dbReference>
<proteinExistence type="predicted"/>
<evidence type="ECO:0000313" key="4">
    <source>
        <dbReference type="Proteomes" id="UP001559025"/>
    </source>
</evidence>
<gene>
    <name evidence="3" type="ORF">V1479_06595</name>
</gene>
<comment type="caution">
    <text evidence="3">The sequence shown here is derived from an EMBL/GenBank/DDBJ whole genome shotgun (WGS) entry which is preliminary data.</text>
</comment>
<dbReference type="RefSeq" id="WP_368802217.1">
    <property type="nucleotide sequence ID" value="NZ_JAZHFV010000002.1"/>
</dbReference>